<gene>
    <name evidence="1" type="ORF">PISMIDRAFT_25114</name>
</gene>
<evidence type="ECO:0000313" key="2">
    <source>
        <dbReference type="Proteomes" id="UP000054018"/>
    </source>
</evidence>
<dbReference type="Proteomes" id="UP000054018">
    <property type="component" value="Unassembled WGS sequence"/>
</dbReference>
<reference evidence="2" key="2">
    <citation type="submission" date="2015-01" db="EMBL/GenBank/DDBJ databases">
        <title>Evolutionary Origins and Diversification of the Mycorrhizal Mutualists.</title>
        <authorList>
            <consortium name="DOE Joint Genome Institute"/>
            <consortium name="Mycorrhizal Genomics Consortium"/>
            <person name="Kohler A."/>
            <person name="Kuo A."/>
            <person name="Nagy L.G."/>
            <person name="Floudas D."/>
            <person name="Copeland A."/>
            <person name="Barry K.W."/>
            <person name="Cichocki N."/>
            <person name="Veneault-Fourrey C."/>
            <person name="LaButti K."/>
            <person name="Lindquist E.A."/>
            <person name="Lipzen A."/>
            <person name="Lundell T."/>
            <person name="Morin E."/>
            <person name="Murat C."/>
            <person name="Riley R."/>
            <person name="Ohm R."/>
            <person name="Sun H."/>
            <person name="Tunlid A."/>
            <person name="Henrissat B."/>
            <person name="Grigoriev I.V."/>
            <person name="Hibbett D.S."/>
            <person name="Martin F."/>
        </authorList>
    </citation>
    <scope>NUCLEOTIDE SEQUENCE [LARGE SCALE GENOMIC DNA]</scope>
    <source>
        <strain evidence="2">441</strain>
    </source>
</reference>
<dbReference type="Pfam" id="PF20414">
    <property type="entry name" value="DUF6698"/>
    <property type="match status" value="1"/>
</dbReference>
<name>A0A0C9Z937_9AGAM</name>
<sequence length="127" mass="14525">MPSDSIYTLIASSRDTAAWEWYQHAYHYIEDHAPYVIKLMKDKKQHHQFDALISKMGKVMQQVQSDNASHLKKVIGLYAMLYPDKKGLEPPLGSNESCSRMGSNHPELMHLLCPVKHLASFLDNPTE</sequence>
<dbReference type="InterPro" id="IPR046521">
    <property type="entry name" value="DUF6698"/>
</dbReference>
<dbReference type="AlphaFoldDB" id="A0A0C9Z937"/>
<proteinExistence type="predicted"/>
<evidence type="ECO:0000313" key="1">
    <source>
        <dbReference type="EMBL" id="KIK16428.1"/>
    </source>
</evidence>
<protein>
    <submittedName>
        <fullName evidence="1">Uncharacterized protein</fullName>
    </submittedName>
</protein>
<dbReference type="OrthoDB" id="3220614at2759"/>
<keyword evidence="2" id="KW-1185">Reference proteome</keyword>
<dbReference type="HOGENOM" id="CLU_1971384_0_0_1"/>
<reference evidence="1 2" key="1">
    <citation type="submission" date="2014-04" db="EMBL/GenBank/DDBJ databases">
        <authorList>
            <consortium name="DOE Joint Genome Institute"/>
            <person name="Kuo A."/>
            <person name="Kohler A."/>
            <person name="Costa M.D."/>
            <person name="Nagy L.G."/>
            <person name="Floudas D."/>
            <person name="Copeland A."/>
            <person name="Barry K.W."/>
            <person name="Cichocki N."/>
            <person name="Veneault-Fourrey C."/>
            <person name="LaButti K."/>
            <person name="Lindquist E.A."/>
            <person name="Lipzen A."/>
            <person name="Lundell T."/>
            <person name="Morin E."/>
            <person name="Murat C."/>
            <person name="Sun H."/>
            <person name="Tunlid A."/>
            <person name="Henrissat B."/>
            <person name="Grigoriev I.V."/>
            <person name="Hibbett D.S."/>
            <person name="Martin F."/>
            <person name="Nordberg H.P."/>
            <person name="Cantor M.N."/>
            <person name="Hua S.X."/>
        </authorList>
    </citation>
    <scope>NUCLEOTIDE SEQUENCE [LARGE SCALE GENOMIC DNA]</scope>
    <source>
        <strain evidence="1 2">441</strain>
    </source>
</reference>
<accession>A0A0C9Z937</accession>
<dbReference type="EMBL" id="KN833858">
    <property type="protein sequence ID" value="KIK16428.1"/>
    <property type="molecule type" value="Genomic_DNA"/>
</dbReference>
<organism evidence="1 2">
    <name type="scientific">Pisolithus microcarpus 441</name>
    <dbReference type="NCBI Taxonomy" id="765257"/>
    <lineage>
        <taxon>Eukaryota</taxon>
        <taxon>Fungi</taxon>
        <taxon>Dikarya</taxon>
        <taxon>Basidiomycota</taxon>
        <taxon>Agaricomycotina</taxon>
        <taxon>Agaricomycetes</taxon>
        <taxon>Agaricomycetidae</taxon>
        <taxon>Boletales</taxon>
        <taxon>Sclerodermatineae</taxon>
        <taxon>Pisolithaceae</taxon>
        <taxon>Pisolithus</taxon>
    </lineage>
</organism>